<dbReference type="GeneID" id="31008212"/>
<protein>
    <recommendedName>
        <fullName evidence="3">DUF3445 domain-containing protein</fullName>
    </recommendedName>
</protein>
<dbReference type="STRING" id="1441469.A0A1Q5Q807"/>
<keyword evidence="2" id="KW-1185">Reference proteome</keyword>
<gene>
    <name evidence="1" type="ORF">UA08_08456</name>
</gene>
<organism evidence="1 2">
    <name type="scientific">Talaromyces atroroseus</name>
    <dbReference type="NCBI Taxonomy" id="1441469"/>
    <lineage>
        <taxon>Eukaryota</taxon>
        <taxon>Fungi</taxon>
        <taxon>Dikarya</taxon>
        <taxon>Ascomycota</taxon>
        <taxon>Pezizomycotina</taxon>
        <taxon>Eurotiomycetes</taxon>
        <taxon>Eurotiomycetidae</taxon>
        <taxon>Eurotiales</taxon>
        <taxon>Trichocomaceae</taxon>
        <taxon>Talaromyces</taxon>
        <taxon>Talaromyces sect. Trachyspermi</taxon>
    </lineage>
</organism>
<dbReference type="Pfam" id="PF11927">
    <property type="entry name" value="HODM_asu-like"/>
    <property type="match status" value="1"/>
</dbReference>
<evidence type="ECO:0008006" key="3">
    <source>
        <dbReference type="Google" id="ProtNLM"/>
    </source>
</evidence>
<dbReference type="Proteomes" id="UP000214365">
    <property type="component" value="Unassembled WGS sequence"/>
</dbReference>
<proteinExistence type="predicted"/>
<reference evidence="1 2" key="1">
    <citation type="submission" date="2015-06" db="EMBL/GenBank/DDBJ databases">
        <title>Talaromyces atroroseus IBT 11181 draft genome.</title>
        <authorList>
            <person name="Rasmussen K.B."/>
            <person name="Rasmussen S."/>
            <person name="Petersen B."/>
            <person name="Sicheritz-Ponten T."/>
            <person name="Mortensen U.H."/>
            <person name="Thrane U."/>
        </authorList>
    </citation>
    <scope>NUCLEOTIDE SEQUENCE [LARGE SCALE GENOMIC DNA]</scope>
    <source>
        <strain evidence="1 2">IBT 11181</strain>
    </source>
</reference>
<evidence type="ECO:0000313" key="2">
    <source>
        <dbReference type="Proteomes" id="UP000214365"/>
    </source>
</evidence>
<dbReference type="AlphaFoldDB" id="A0A1Q5Q807"/>
<evidence type="ECO:0000313" key="1">
    <source>
        <dbReference type="EMBL" id="OKL56284.1"/>
    </source>
</evidence>
<comment type="caution">
    <text evidence="1">The sequence shown here is derived from an EMBL/GenBank/DDBJ whole genome shotgun (WGS) entry which is preliminary data.</text>
</comment>
<dbReference type="OrthoDB" id="497541at2759"/>
<dbReference type="EMBL" id="LFMY01000015">
    <property type="protein sequence ID" value="OKL56284.1"/>
    <property type="molecule type" value="Genomic_DNA"/>
</dbReference>
<dbReference type="RefSeq" id="XP_020116405.1">
    <property type="nucleotide sequence ID" value="XM_020263569.1"/>
</dbReference>
<dbReference type="InterPro" id="IPR021848">
    <property type="entry name" value="HODM_asu-like"/>
</dbReference>
<name>A0A1Q5Q807_TALAT</name>
<accession>A0A1Q5Q807</accession>
<sequence>MLVNLEVGSVLLALLVVATWIQRRRRAEKSASSLAPPIHLDSKQGTTRITPLEHFNVDATEPHPYRPWSSGKFAMTMGIQKVPSEEWLTLDRRYVPEQALRRELLARHHDGVMQILPGSESACEEVLSMVVSYLTQRYPHLFYHPSGQLDHIYNKLTEQTFKIVAPYDVPPLEIAAQLAMEDINILYPGFGEDPEQHYLAASYSMAPAGWDLRERIGWPLWKIHSPVPMWQEKLQRSVEKYFHKMKADDLIARHNYFVQTDDILFQQVPFAERLPEPPKIEDIRIRHERQTLRRLPRTGAILFLVRTYIMPLTDLRDDPDSLRAFLSSVRAMPPNMAKYKGRPVWGETVERWCAEILEEPIS</sequence>